<dbReference type="InterPro" id="IPR045851">
    <property type="entry name" value="AMP-bd_C_sf"/>
</dbReference>
<dbReference type="OrthoDB" id="6614653at2759"/>
<dbReference type="InterPro" id="IPR025110">
    <property type="entry name" value="AMP-bd_C"/>
</dbReference>
<keyword evidence="3" id="KW-0547">Nucleotide-binding</keyword>
<keyword evidence="2" id="KW-0436">Ligase</keyword>
<evidence type="ECO:0000256" key="4">
    <source>
        <dbReference type="ARBA" id="ARBA00022840"/>
    </source>
</evidence>
<sequence>MTMASRRPEYNPDRFNFTKNVVDYWSQKGDDPVAMVWNPPGAREPGDTDSFHFSHFSQRARQVAVGLRRLGIQKGEVLLLVSSKTPDWYEVVCGAILGGVAICLCSSALVSSEIALRAQKARASVFVGDAEQVRRFVAARKCRETHDAVRQIVQIGQSAPPAAPGVNVYRSFLAGINPQQVNVADFKTESGDVCLLYFTSGTTGQAKLVKHNQVSYPYGHIITGEHWLDLRPGQMLWNLSDQGWAKSMWAFFGAWSQGGTIFLDAHGSAFEPERTINLLHQQPITTFCAAPTIFRHLVTDASKKLFAEKPPKALEHCTSAGEHLGAHIVLEWYEMTDGLMIWDGFGQTETSILCGNYPLVPPRLGSMGKPLPGVPLCVLNDERQVAHPFEEGDIAVRVSDDGTGLFRGIFEGYIHDDGSVVRPTVTDKEGQSWYLTGDRAHCDEEGYFWYKGRGDDVIISAGHRIGPAEVESVLQAHPAIRESAVVAAPDEQRGSIVKAFIVLHDHPGDSTSTVRLKQDIREHCLHRKAAQYCPQKIEFVDLGFLPKTVSGKVIRKELRMLERL</sequence>
<dbReference type="GO" id="GO:0031956">
    <property type="term" value="F:medium-chain fatty acid-CoA ligase activity"/>
    <property type="evidence" value="ECO:0007669"/>
    <property type="project" value="UniProtKB-EC"/>
</dbReference>
<evidence type="ECO:0000256" key="2">
    <source>
        <dbReference type="ARBA" id="ARBA00022598"/>
    </source>
</evidence>
<dbReference type="Pfam" id="PF00501">
    <property type="entry name" value="AMP-binding"/>
    <property type="match status" value="1"/>
</dbReference>
<protein>
    <recommendedName>
        <fullName evidence="5">medium-chain acyl-CoA ligase</fullName>
        <ecNumber evidence="5">6.2.1.2</ecNumber>
    </recommendedName>
</protein>
<dbReference type="Pfam" id="PF13193">
    <property type="entry name" value="AMP-binding_C"/>
    <property type="match status" value="1"/>
</dbReference>
<dbReference type="InterPro" id="IPR051087">
    <property type="entry name" value="Mitochondrial_ACSM"/>
</dbReference>
<dbReference type="RefSeq" id="XP_024674680.1">
    <property type="nucleotide sequence ID" value="XM_024811482.1"/>
</dbReference>
<evidence type="ECO:0000256" key="6">
    <source>
        <dbReference type="ARBA" id="ARBA00048477"/>
    </source>
</evidence>
<feature type="domain" description="AMP-binding enzyme C-terminal" evidence="8">
    <location>
        <begin position="469"/>
        <end position="552"/>
    </location>
</feature>
<dbReference type="InterPro" id="IPR042099">
    <property type="entry name" value="ANL_N_sf"/>
</dbReference>
<feature type="domain" description="AMP-dependent synthetase/ligase" evidence="7">
    <location>
        <begin position="30"/>
        <end position="408"/>
    </location>
</feature>
<dbReference type="EC" id="6.2.1.2" evidence="5"/>
<comment type="similarity">
    <text evidence="1">Belongs to the ATP-dependent AMP-binding enzyme family.</text>
</comment>
<accession>A0A2I2FJ54</accession>
<dbReference type="AlphaFoldDB" id="A0A2I2FJ54"/>
<dbReference type="InterPro" id="IPR020845">
    <property type="entry name" value="AMP-binding_CS"/>
</dbReference>
<dbReference type="GO" id="GO:0004321">
    <property type="term" value="F:fatty-acyl-CoA synthase activity"/>
    <property type="evidence" value="ECO:0007669"/>
    <property type="project" value="TreeGrafter"/>
</dbReference>
<name>A0A2I2FJ54_ASPCN</name>
<keyword evidence="10" id="KW-1185">Reference proteome</keyword>
<organism evidence="9 10">
    <name type="scientific">Aspergillus candidus</name>
    <dbReference type="NCBI Taxonomy" id="41067"/>
    <lineage>
        <taxon>Eukaryota</taxon>
        <taxon>Fungi</taxon>
        <taxon>Dikarya</taxon>
        <taxon>Ascomycota</taxon>
        <taxon>Pezizomycotina</taxon>
        <taxon>Eurotiomycetes</taxon>
        <taxon>Eurotiomycetidae</taxon>
        <taxon>Eurotiales</taxon>
        <taxon>Aspergillaceae</taxon>
        <taxon>Aspergillus</taxon>
        <taxon>Aspergillus subgen. Circumdati</taxon>
    </lineage>
</organism>
<dbReference type="SUPFAM" id="SSF56801">
    <property type="entry name" value="Acetyl-CoA synthetase-like"/>
    <property type="match status" value="1"/>
</dbReference>
<dbReference type="EMBL" id="KZ559123">
    <property type="protein sequence ID" value="PLB40668.1"/>
    <property type="molecule type" value="Genomic_DNA"/>
</dbReference>
<evidence type="ECO:0000256" key="1">
    <source>
        <dbReference type="ARBA" id="ARBA00006432"/>
    </source>
</evidence>
<reference evidence="9 10" key="1">
    <citation type="submission" date="2017-12" db="EMBL/GenBank/DDBJ databases">
        <authorList>
            <consortium name="DOE Joint Genome Institute"/>
            <person name="Haridas S."/>
            <person name="Kjaerbolling I."/>
            <person name="Vesth T.C."/>
            <person name="Frisvad J.C."/>
            <person name="Nybo J.L."/>
            <person name="Theobald S."/>
            <person name="Kuo A."/>
            <person name="Bowyer P."/>
            <person name="Matsuda Y."/>
            <person name="Mondo S."/>
            <person name="Lyhne E.K."/>
            <person name="Kogle M.E."/>
            <person name="Clum A."/>
            <person name="Lipzen A."/>
            <person name="Salamov A."/>
            <person name="Ngan C.Y."/>
            <person name="Daum C."/>
            <person name="Chiniquy J."/>
            <person name="Barry K."/>
            <person name="LaButti K."/>
            <person name="Simmons B.A."/>
            <person name="Magnuson J.K."/>
            <person name="Mortensen U.H."/>
            <person name="Larsen T.O."/>
            <person name="Grigoriev I.V."/>
            <person name="Baker S.E."/>
            <person name="Andersen M.R."/>
            <person name="Nordberg H.P."/>
            <person name="Cantor M.N."/>
            <person name="Hua S.X."/>
        </authorList>
    </citation>
    <scope>NUCLEOTIDE SEQUENCE [LARGE SCALE GENOMIC DNA]</scope>
    <source>
        <strain evidence="9 10">CBS 102.13</strain>
    </source>
</reference>
<evidence type="ECO:0000256" key="3">
    <source>
        <dbReference type="ARBA" id="ARBA00022741"/>
    </source>
</evidence>
<dbReference type="PROSITE" id="PS00455">
    <property type="entry name" value="AMP_BINDING"/>
    <property type="match status" value="1"/>
</dbReference>
<dbReference type="STRING" id="41067.A0A2I2FJ54"/>
<dbReference type="PANTHER" id="PTHR43605">
    <property type="entry name" value="ACYL-COENZYME A SYNTHETASE"/>
    <property type="match status" value="1"/>
</dbReference>
<evidence type="ECO:0000259" key="8">
    <source>
        <dbReference type="Pfam" id="PF13193"/>
    </source>
</evidence>
<evidence type="ECO:0000259" key="7">
    <source>
        <dbReference type="Pfam" id="PF00501"/>
    </source>
</evidence>
<evidence type="ECO:0000313" key="9">
    <source>
        <dbReference type="EMBL" id="PLB40668.1"/>
    </source>
</evidence>
<evidence type="ECO:0000256" key="5">
    <source>
        <dbReference type="ARBA" id="ARBA00039009"/>
    </source>
</evidence>
<dbReference type="GO" id="GO:0005524">
    <property type="term" value="F:ATP binding"/>
    <property type="evidence" value="ECO:0007669"/>
    <property type="project" value="UniProtKB-KW"/>
</dbReference>
<dbReference type="Gene3D" id="3.40.50.12780">
    <property type="entry name" value="N-terminal domain of ligase-like"/>
    <property type="match status" value="1"/>
</dbReference>
<comment type="catalytic activity">
    <reaction evidence="6">
        <text>a medium-chain fatty acid + ATP + CoA = a medium-chain fatty acyl-CoA + AMP + diphosphate</text>
        <dbReference type="Rhea" id="RHEA:48340"/>
        <dbReference type="ChEBI" id="CHEBI:30616"/>
        <dbReference type="ChEBI" id="CHEBI:33019"/>
        <dbReference type="ChEBI" id="CHEBI:57287"/>
        <dbReference type="ChEBI" id="CHEBI:59558"/>
        <dbReference type="ChEBI" id="CHEBI:90546"/>
        <dbReference type="ChEBI" id="CHEBI:456215"/>
        <dbReference type="EC" id="6.2.1.2"/>
    </reaction>
    <physiologicalReaction direction="left-to-right" evidence="6">
        <dbReference type="Rhea" id="RHEA:48341"/>
    </physiologicalReaction>
</comment>
<dbReference type="GeneID" id="36518642"/>
<evidence type="ECO:0000313" key="10">
    <source>
        <dbReference type="Proteomes" id="UP000234585"/>
    </source>
</evidence>
<dbReference type="GO" id="GO:0006633">
    <property type="term" value="P:fatty acid biosynthetic process"/>
    <property type="evidence" value="ECO:0007669"/>
    <property type="project" value="TreeGrafter"/>
</dbReference>
<keyword evidence="4" id="KW-0067">ATP-binding</keyword>
<proteinExistence type="inferred from homology"/>
<dbReference type="Gene3D" id="3.30.300.30">
    <property type="match status" value="1"/>
</dbReference>
<dbReference type="Proteomes" id="UP000234585">
    <property type="component" value="Unassembled WGS sequence"/>
</dbReference>
<gene>
    <name evidence="9" type="ORF">BDW47DRAFT_100624</name>
</gene>
<dbReference type="PANTHER" id="PTHR43605:SF10">
    <property type="entry name" value="ACYL-COA SYNTHETASE MEDIUM CHAIN FAMILY MEMBER 3"/>
    <property type="match status" value="1"/>
</dbReference>
<dbReference type="GO" id="GO:0006637">
    <property type="term" value="P:acyl-CoA metabolic process"/>
    <property type="evidence" value="ECO:0007669"/>
    <property type="project" value="TreeGrafter"/>
</dbReference>
<dbReference type="InterPro" id="IPR000873">
    <property type="entry name" value="AMP-dep_synth/lig_dom"/>
</dbReference>